<dbReference type="SMART" id="SM00733">
    <property type="entry name" value="Mterf"/>
    <property type="match status" value="5"/>
</dbReference>
<dbReference type="InterPro" id="IPR038538">
    <property type="entry name" value="MTERF_sf"/>
</dbReference>
<dbReference type="PANTHER" id="PTHR13068">
    <property type="entry name" value="CGI-12 PROTEIN-RELATED"/>
    <property type="match status" value="1"/>
</dbReference>
<sequence length="372" mass="42952">MVSFLRHRDSLLPLFKFLRVRYLSSSASVATGDGTASCNPNFMVDYLVKSCGFSIDEASKVSKPLDYVQSTEKPDAVVNFMRVHGFRDPHLRKIISVKPRLLCWDVEKNLAPKFQSLRELGLSESELVDVIWLNPCILNLSLRGSLFSKLKLWESLLGSREHLLKLIKRKTWVFGNSIENKVLPNLKFLKDECGIPEDRVALVLRMKPDFITQKLDSLRALVVRAEEMGVPRRSRMFMWVLHVLHMVSKEKVEDQFKLLRNFGCLDSELSSAVKKQPSFLGLSREALHRKMNFLVNDVGCTPSYIAQRPKLLMLSFEKRMNPRFCVMEILKSRGLWTAEYQVLHFFSVPNAKFLEKFVLPYKDDVPELLKIL</sequence>
<dbReference type="GO" id="GO:0003676">
    <property type="term" value="F:nucleic acid binding"/>
    <property type="evidence" value="ECO:0007669"/>
    <property type="project" value="InterPro"/>
</dbReference>
<comment type="similarity">
    <text evidence="1">Belongs to the mTERF family.</text>
</comment>
<dbReference type="PANTHER" id="PTHR13068:SF242">
    <property type="entry name" value="OS04G0637500 PROTEIN"/>
    <property type="match status" value="1"/>
</dbReference>
<dbReference type="InterPro" id="IPR003690">
    <property type="entry name" value="MTERF"/>
</dbReference>
<keyword evidence="2" id="KW-0805">Transcription regulation</keyword>
<keyword evidence="2" id="KW-0806">Transcription termination</keyword>
<evidence type="ECO:0000256" key="1">
    <source>
        <dbReference type="ARBA" id="ARBA00007692"/>
    </source>
</evidence>
<evidence type="ECO:0000313" key="4">
    <source>
        <dbReference type="EMBL" id="WOL08671.1"/>
    </source>
</evidence>
<dbReference type="GO" id="GO:0006353">
    <property type="term" value="P:DNA-templated transcription termination"/>
    <property type="evidence" value="ECO:0007669"/>
    <property type="project" value="UniProtKB-KW"/>
</dbReference>
<dbReference type="Proteomes" id="UP001327560">
    <property type="component" value="Chromosome 5"/>
</dbReference>
<evidence type="ECO:0000256" key="3">
    <source>
        <dbReference type="ARBA" id="ARBA00022946"/>
    </source>
</evidence>
<evidence type="ECO:0000256" key="2">
    <source>
        <dbReference type="ARBA" id="ARBA00022472"/>
    </source>
</evidence>
<dbReference type="EMBL" id="CP136894">
    <property type="protein sequence ID" value="WOL08671.1"/>
    <property type="molecule type" value="Genomic_DNA"/>
</dbReference>
<name>A0AAQ3QGK7_9LILI</name>
<keyword evidence="5" id="KW-1185">Reference proteome</keyword>
<dbReference type="Gene3D" id="1.25.70.10">
    <property type="entry name" value="Transcription termination factor 3, mitochondrial"/>
    <property type="match status" value="1"/>
</dbReference>
<reference evidence="4 5" key="1">
    <citation type="submission" date="2023-10" db="EMBL/GenBank/DDBJ databases">
        <title>Chromosome-scale genome assembly provides insights into flower coloration mechanisms of Canna indica.</title>
        <authorList>
            <person name="Li C."/>
        </authorList>
    </citation>
    <scope>NUCLEOTIDE SEQUENCE [LARGE SCALE GENOMIC DNA]</scope>
    <source>
        <tissue evidence="4">Flower</tissue>
    </source>
</reference>
<organism evidence="4 5">
    <name type="scientific">Canna indica</name>
    <name type="common">Indian-shot</name>
    <dbReference type="NCBI Taxonomy" id="4628"/>
    <lineage>
        <taxon>Eukaryota</taxon>
        <taxon>Viridiplantae</taxon>
        <taxon>Streptophyta</taxon>
        <taxon>Embryophyta</taxon>
        <taxon>Tracheophyta</taxon>
        <taxon>Spermatophyta</taxon>
        <taxon>Magnoliopsida</taxon>
        <taxon>Liliopsida</taxon>
        <taxon>Zingiberales</taxon>
        <taxon>Cannaceae</taxon>
        <taxon>Canna</taxon>
    </lineage>
</organism>
<proteinExistence type="inferred from homology"/>
<keyword evidence="2" id="KW-0804">Transcription</keyword>
<protein>
    <submittedName>
        <fullName evidence="4">Transcription termination factor MTERF6, chloroplastic/mitochondrial-like</fullName>
    </submittedName>
</protein>
<dbReference type="FunFam" id="1.25.70.10:FF:000001">
    <property type="entry name" value="Mitochondrial transcription termination factor-like"/>
    <property type="match status" value="1"/>
</dbReference>
<dbReference type="AlphaFoldDB" id="A0AAQ3QGK7"/>
<accession>A0AAQ3QGK7</accession>
<dbReference type="Pfam" id="PF02536">
    <property type="entry name" value="mTERF"/>
    <property type="match status" value="2"/>
</dbReference>
<keyword evidence="3" id="KW-0809">Transit peptide</keyword>
<gene>
    <name evidence="4" type="ORF">Cni_G17424</name>
</gene>
<evidence type="ECO:0000313" key="5">
    <source>
        <dbReference type="Proteomes" id="UP001327560"/>
    </source>
</evidence>